<keyword evidence="2" id="KW-1185">Reference proteome</keyword>
<evidence type="ECO:0000313" key="1">
    <source>
        <dbReference type="EMBL" id="GGH76861.1"/>
    </source>
</evidence>
<reference evidence="1" key="2">
    <citation type="submission" date="2020-09" db="EMBL/GenBank/DDBJ databases">
        <authorList>
            <person name="Sun Q."/>
            <person name="Zhou Y."/>
        </authorList>
    </citation>
    <scope>NUCLEOTIDE SEQUENCE</scope>
    <source>
        <strain evidence="1">CGMCC 1.12777</strain>
    </source>
</reference>
<dbReference type="Proteomes" id="UP000656813">
    <property type="component" value="Unassembled WGS sequence"/>
</dbReference>
<dbReference type="Pfam" id="PF13076">
    <property type="entry name" value="Fur_reg_FbpA"/>
    <property type="match status" value="1"/>
</dbReference>
<gene>
    <name evidence="1" type="ORF">GCM10007096_07900</name>
</gene>
<evidence type="ECO:0000313" key="2">
    <source>
        <dbReference type="Proteomes" id="UP000656813"/>
    </source>
</evidence>
<reference evidence="1" key="1">
    <citation type="journal article" date="2014" name="Int. J. Syst. Evol. Microbiol.">
        <title>Complete genome sequence of Corynebacterium casei LMG S-19264T (=DSM 44701T), isolated from a smear-ripened cheese.</title>
        <authorList>
            <consortium name="US DOE Joint Genome Institute (JGI-PGF)"/>
            <person name="Walter F."/>
            <person name="Albersmeier A."/>
            <person name="Kalinowski J."/>
            <person name="Ruckert C."/>
        </authorList>
    </citation>
    <scope>NUCLEOTIDE SEQUENCE</scope>
    <source>
        <strain evidence="1">CGMCC 1.12777</strain>
    </source>
</reference>
<name>A0A8J2ZU52_9BACL</name>
<dbReference type="AlphaFoldDB" id="A0A8J2ZU52"/>
<proteinExistence type="predicted"/>
<organism evidence="1 2">
    <name type="scientific">Pullulanibacillus pueri</name>
    <dbReference type="NCBI Taxonomy" id="1437324"/>
    <lineage>
        <taxon>Bacteria</taxon>
        <taxon>Bacillati</taxon>
        <taxon>Bacillota</taxon>
        <taxon>Bacilli</taxon>
        <taxon>Bacillales</taxon>
        <taxon>Sporolactobacillaceae</taxon>
        <taxon>Pullulanibacillus</taxon>
    </lineage>
</organism>
<dbReference type="EMBL" id="BMFV01000004">
    <property type="protein sequence ID" value="GGH76861.1"/>
    <property type="molecule type" value="Genomic_DNA"/>
</dbReference>
<evidence type="ECO:0008006" key="3">
    <source>
        <dbReference type="Google" id="ProtNLM"/>
    </source>
</evidence>
<sequence>MTQMNAKVKQEYIQKLLKLGIYKIKGQQLYELPTQYLRAYYEKVKLNLV</sequence>
<dbReference type="InterPro" id="IPR025072">
    <property type="entry name" value="Fur_reg_FbpA"/>
</dbReference>
<accession>A0A8J2ZU52</accession>
<protein>
    <recommendedName>
        <fullName evidence="3">Fur-regulated basic protein FbpA</fullName>
    </recommendedName>
</protein>
<comment type="caution">
    <text evidence="1">The sequence shown here is derived from an EMBL/GenBank/DDBJ whole genome shotgun (WGS) entry which is preliminary data.</text>
</comment>